<dbReference type="EMBL" id="CAXHBF010000132">
    <property type="protein sequence ID" value="CAK9855249.1"/>
    <property type="molecule type" value="Genomic_DNA"/>
</dbReference>
<name>A0ABP0ZXN5_9BRYO</name>
<organism evidence="2 3">
    <name type="scientific">Sphagnum jensenii</name>
    <dbReference type="NCBI Taxonomy" id="128206"/>
    <lineage>
        <taxon>Eukaryota</taxon>
        <taxon>Viridiplantae</taxon>
        <taxon>Streptophyta</taxon>
        <taxon>Embryophyta</taxon>
        <taxon>Bryophyta</taxon>
        <taxon>Sphagnophytina</taxon>
        <taxon>Sphagnopsida</taxon>
        <taxon>Sphagnales</taxon>
        <taxon>Sphagnaceae</taxon>
        <taxon>Sphagnum</taxon>
    </lineage>
</organism>
<comment type="caution">
    <text evidence="2">The sequence shown here is derived from an EMBL/GenBank/DDBJ whole genome shotgun (WGS) entry which is preliminary data.</text>
</comment>
<evidence type="ECO:0000256" key="1">
    <source>
        <dbReference type="SAM" id="MobiDB-lite"/>
    </source>
</evidence>
<gene>
    <name evidence="2" type="ORF">CSSPJE1EN2_LOCUS25181</name>
</gene>
<reference evidence="2" key="1">
    <citation type="submission" date="2024-03" db="EMBL/GenBank/DDBJ databases">
        <authorList>
            <consortium name="ELIXIR-Norway"/>
            <consortium name="Elixir Norway"/>
        </authorList>
    </citation>
    <scope>NUCLEOTIDE SEQUENCE</scope>
</reference>
<sequence>MNMGIKQDYTPSMSSKPHLISVSPPKETIHGSISWSSAYVDENTTIDLIVNAMTSIEAMLDILQQGHSE</sequence>
<proteinExistence type="predicted"/>
<feature type="non-terminal residue" evidence="2">
    <location>
        <position position="69"/>
    </location>
</feature>
<feature type="region of interest" description="Disordered" evidence="1">
    <location>
        <begin position="1"/>
        <end position="24"/>
    </location>
</feature>
<protein>
    <submittedName>
        <fullName evidence="2">Uncharacterized protein</fullName>
    </submittedName>
</protein>
<evidence type="ECO:0000313" key="2">
    <source>
        <dbReference type="EMBL" id="CAK9855249.1"/>
    </source>
</evidence>
<keyword evidence="3" id="KW-1185">Reference proteome</keyword>
<dbReference type="Proteomes" id="UP001497522">
    <property type="component" value="Unassembled WGS sequence"/>
</dbReference>
<accession>A0ABP0ZXN5</accession>
<evidence type="ECO:0000313" key="3">
    <source>
        <dbReference type="Proteomes" id="UP001497522"/>
    </source>
</evidence>